<dbReference type="InterPro" id="IPR002347">
    <property type="entry name" value="SDR_fam"/>
</dbReference>
<dbReference type="PANTHER" id="PTHR24321">
    <property type="entry name" value="DEHYDROGENASES, SHORT CHAIN"/>
    <property type="match status" value="1"/>
</dbReference>
<evidence type="ECO:0000313" key="3">
    <source>
        <dbReference type="EMBL" id="MBB5186247.1"/>
    </source>
</evidence>
<dbReference type="AlphaFoldDB" id="A0A840R0K6"/>
<dbReference type="PANTHER" id="PTHR24321:SF8">
    <property type="entry name" value="ESTRADIOL 17-BETA-DEHYDROGENASE 8-RELATED"/>
    <property type="match status" value="1"/>
</dbReference>
<name>A0A840R0K6_9GAMM</name>
<dbReference type="Proteomes" id="UP000536640">
    <property type="component" value="Unassembled WGS sequence"/>
</dbReference>
<dbReference type="NCBIfam" id="NF005559">
    <property type="entry name" value="PRK07231.1"/>
    <property type="match status" value="1"/>
</dbReference>
<dbReference type="GO" id="GO:0016491">
    <property type="term" value="F:oxidoreductase activity"/>
    <property type="evidence" value="ECO:0007669"/>
    <property type="project" value="UniProtKB-KW"/>
</dbReference>
<dbReference type="InterPro" id="IPR020904">
    <property type="entry name" value="Sc_DH/Rdtase_CS"/>
</dbReference>
<evidence type="ECO:0000256" key="2">
    <source>
        <dbReference type="ARBA" id="ARBA00023002"/>
    </source>
</evidence>
<dbReference type="SUPFAM" id="SSF51735">
    <property type="entry name" value="NAD(P)-binding Rossmann-fold domains"/>
    <property type="match status" value="1"/>
</dbReference>
<protein>
    <recommendedName>
        <fullName evidence="5">3-oxoacyl-ACP reductase</fullName>
    </recommendedName>
</protein>
<keyword evidence="2" id="KW-0560">Oxidoreductase</keyword>
<evidence type="ECO:0000256" key="1">
    <source>
        <dbReference type="ARBA" id="ARBA00006484"/>
    </source>
</evidence>
<dbReference type="InterPro" id="IPR036291">
    <property type="entry name" value="NAD(P)-bd_dom_sf"/>
</dbReference>
<dbReference type="PRINTS" id="PR00080">
    <property type="entry name" value="SDRFAMILY"/>
</dbReference>
<reference evidence="3 4" key="1">
    <citation type="submission" date="2020-08" db="EMBL/GenBank/DDBJ databases">
        <title>Genomic Encyclopedia of Type Strains, Phase IV (KMG-IV): sequencing the most valuable type-strain genomes for metagenomic binning, comparative biology and taxonomic classification.</title>
        <authorList>
            <person name="Goeker M."/>
        </authorList>
    </citation>
    <scope>NUCLEOTIDE SEQUENCE [LARGE SCALE GENOMIC DNA]</scope>
    <source>
        <strain evidence="3 4">DSM 25701</strain>
    </source>
</reference>
<sequence length="259" mass="26978">MDSLLDFTNQTVLITGAASGFGKLIAEGLAQRGAKLVLGDVNEAAIESLAAKLRSEGREAVAQMCNVALEEDCQRLVATAVDTFGRLDIAVNNAGISHDFTPFEEIEQSVWTRQWEVNVNGVQYGMKHQIAQMKRQGSGNILNLSSMAGIGAAPGIAAYGAAKHAVVGLTKSAAAELGAVNIRVNAACPFFTLTPMVAESSIAVQKGVAAAESVLSRGCVMKRLGQPDEVANAMILLLSPANTYMTGQCIAINGGALSL</sequence>
<dbReference type="EMBL" id="JACHHW010000001">
    <property type="protein sequence ID" value="MBB5186247.1"/>
    <property type="molecule type" value="Genomic_DNA"/>
</dbReference>
<accession>A0A840R0K6</accession>
<dbReference type="PROSITE" id="PS00061">
    <property type="entry name" value="ADH_SHORT"/>
    <property type="match status" value="1"/>
</dbReference>
<proteinExistence type="inferred from homology"/>
<dbReference type="PRINTS" id="PR00081">
    <property type="entry name" value="GDHRDH"/>
</dbReference>
<evidence type="ECO:0000313" key="4">
    <source>
        <dbReference type="Proteomes" id="UP000536640"/>
    </source>
</evidence>
<organism evidence="3 4">
    <name type="scientific">Zhongshania antarctica</name>
    <dbReference type="NCBI Taxonomy" id="641702"/>
    <lineage>
        <taxon>Bacteria</taxon>
        <taxon>Pseudomonadati</taxon>
        <taxon>Pseudomonadota</taxon>
        <taxon>Gammaproteobacteria</taxon>
        <taxon>Cellvibrionales</taxon>
        <taxon>Spongiibacteraceae</taxon>
        <taxon>Zhongshania</taxon>
    </lineage>
</organism>
<dbReference type="CDD" id="cd05233">
    <property type="entry name" value="SDR_c"/>
    <property type="match status" value="1"/>
</dbReference>
<dbReference type="RefSeq" id="WP_184461036.1">
    <property type="nucleotide sequence ID" value="NZ_JACHHW010000001.1"/>
</dbReference>
<dbReference type="Pfam" id="PF13561">
    <property type="entry name" value="adh_short_C2"/>
    <property type="match status" value="1"/>
</dbReference>
<evidence type="ECO:0008006" key="5">
    <source>
        <dbReference type="Google" id="ProtNLM"/>
    </source>
</evidence>
<comment type="caution">
    <text evidence="3">The sequence shown here is derived from an EMBL/GenBank/DDBJ whole genome shotgun (WGS) entry which is preliminary data.</text>
</comment>
<comment type="similarity">
    <text evidence="1">Belongs to the short-chain dehydrogenases/reductases (SDR) family.</text>
</comment>
<keyword evidence="4" id="KW-1185">Reference proteome</keyword>
<dbReference type="Gene3D" id="3.40.50.720">
    <property type="entry name" value="NAD(P)-binding Rossmann-like Domain"/>
    <property type="match status" value="1"/>
</dbReference>
<dbReference type="FunFam" id="3.40.50.720:FF:000084">
    <property type="entry name" value="Short-chain dehydrogenase reductase"/>
    <property type="match status" value="1"/>
</dbReference>
<gene>
    <name evidence="3" type="ORF">HNQ57_000506</name>
</gene>